<proteinExistence type="predicted"/>
<dbReference type="EMBL" id="MWIH01000002">
    <property type="protein sequence ID" value="OQO94736.1"/>
    <property type="molecule type" value="Genomic_DNA"/>
</dbReference>
<dbReference type="GO" id="GO:0005975">
    <property type="term" value="P:carbohydrate metabolic process"/>
    <property type="evidence" value="ECO:0007669"/>
    <property type="project" value="UniProtKB-ARBA"/>
</dbReference>
<comment type="caution">
    <text evidence="2">The sequence shown here is derived from an EMBL/GenBank/DDBJ whole genome shotgun (WGS) entry which is preliminary data.</text>
</comment>
<evidence type="ECO:0000313" key="3">
    <source>
        <dbReference type="Proteomes" id="UP000192591"/>
    </source>
</evidence>
<protein>
    <recommendedName>
        <fullName evidence="1">Rhamnogalacturonan lyase domain-containing protein</fullName>
    </recommendedName>
</protein>
<dbReference type="STRING" id="1962155.B1813_01170"/>
<organism evidence="2 3">
    <name type="scientific">Saccharomonospora piscinae</name>
    <dbReference type="NCBI Taxonomy" id="687388"/>
    <lineage>
        <taxon>Bacteria</taxon>
        <taxon>Bacillati</taxon>
        <taxon>Actinomycetota</taxon>
        <taxon>Actinomycetes</taxon>
        <taxon>Pseudonocardiales</taxon>
        <taxon>Pseudonocardiaceae</taxon>
        <taxon>Saccharomonospora</taxon>
    </lineage>
</organism>
<sequence length="288" mass="30892">MTGHLDTASRLAPVTGLAAEPGIGRIDLTWQARRPYRPLVDHFAVHAARQRHFRPTADTLVGKTIDTHLRHDNLGPQGSTWYYQVVTVDAAGRASDPAGPLRATSRESVTVSGTPIAVVGDFDRKGLELALSPDGYADYRTTFPGGADYTHGTDTPGAAWPYLHPGPADRWAGSTDHTFRLRFTLADAPPRDLALAIWLIDTHASIPGLLEIRCNDTAVTEVALENGATKGSLQGDATAPDSPLKPSIVELPLPAATLHSGENVLTLHKGEGSWHAYDALGVFRPRLP</sequence>
<accession>A0A1V9ACH2</accession>
<dbReference type="Pfam" id="PF14683">
    <property type="entry name" value="CBM-like"/>
    <property type="match status" value="1"/>
</dbReference>
<dbReference type="Proteomes" id="UP000192591">
    <property type="component" value="Unassembled WGS sequence"/>
</dbReference>
<feature type="domain" description="Rhamnogalacturonan lyase" evidence="1">
    <location>
        <begin position="119"/>
        <end position="279"/>
    </location>
</feature>
<evidence type="ECO:0000259" key="1">
    <source>
        <dbReference type="Pfam" id="PF14683"/>
    </source>
</evidence>
<gene>
    <name evidence="2" type="ORF">B1813_01170</name>
</gene>
<dbReference type="InterPro" id="IPR008979">
    <property type="entry name" value="Galactose-bd-like_sf"/>
</dbReference>
<dbReference type="SUPFAM" id="SSF49785">
    <property type="entry name" value="Galactose-binding domain-like"/>
    <property type="match status" value="1"/>
</dbReference>
<dbReference type="AlphaFoldDB" id="A0A1V9ACH2"/>
<keyword evidence="3" id="KW-1185">Reference proteome</keyword>
<dbReference type="Gene3D" id="2.60.40.10">
    <property type="entry name" value="Immunoglobulins"/>
    <property type="match status" value="1"/>
</dbReference>
<dbReference type="InterPro" id="IPR013783">
    <property type="entry name" value="Ig-like_fold"/>
</dbReference>
<reference evidence="2 3" key="1">
    <citation type="submission" date="2017-02" db="EMBL/GenBank/DDBJ databases">
        <title>Draft genome of Saccharomonospora sp. 154.</title>
        <authorList>
            <person name="Alonso-Carmona G.S."/>
            <person name="De La Haba R."/>
            <person name="Vera-Gargallo B."/>
            <person name="Sandoval-Trujillo A.H."/>
            <person name="Ramirez-Duran N."/>
            <person name="Ventosa A."/>
        </authorList>
    </citation>
    <scope>NUCLEOTIDE SEQUENCE [LARGE SCALE GENOMIC DNA]</scope>
    <source>
        <strain evidence="2 3">LRS4.154</strain>
    </source>
</reference>
<name>A0A1V9ACH2_SACPI</name>
<dbReference type="RefSeq" id="WP_081190178.1">
    <property type="nucleotide sequence ID" value="NZ_MWIH01000002.1"/>
</dbReference>
<evidence type="ECO:0000313" key="2">
    <source>
        <dbReference type="EMBL" id="OQO94736.1"/>
    </source>
</evidence>
<dbReference type="InterPro" id="IPR029411">
    <property type="entry name" value="RG-lyase_III"/>
</dbReference>